<name>A0A7G9RIE9_9BURK</name>
<accession>A0A7G9RIE9</accession>
<evidence type="ECO:0000259" key="3">
    <source>
        <dbReference type="PROSITE" id="PS50977"/>
    </source>
</evidence>
<dbReference type="SUPFAM" id="SSF48498">
    <property type="entry name" value="Tetracyclin repressor-like, C-terminal domain"/>
    <property type="match status" value="1"/>
</dbReference>
<dbReference type="GO" id="GO:0000976">
    <property type="term" value="F:transcription cis-regulatory region binding"/>
    <property type="evidence" value="ECO:0007669"/>
    <property type="project" value="TreeGrafter"/>
</dbReference>
<dbReference type="InterPro" id="IPR036271">
    <property type="entry name" value="Tet_transcr_reg_TetR-rel_C_sf"/>
</dbReference>
<dbReference type="KEGG" id="drg:H9K76_11840"/>
<dbReference type="InterPro" id="IPR009057">
    <property type="entry name" value="Homeodomain-like_sf"/>
</dbReference>
<organism evidence="4 5">
    <name type="scientific">Diaphorobacter ruginosibacter</name>
    <dbReference type="NCBI Taxonomy" id="1715720"/>
    <lineage>
        <taxon>Bacteria</taxon>
        <taxon>Pseudomonadati</taxon>
        <taxon>Pseudomonadota</taxon>
        <taxon>Betaproteobacteria</taxon>
        <taxon>Burkholderiales</taxon>
        <taxon>Comamonadaceae</taxon>
        <taxon>Diaphorobacter</taxon>
    </lineage>
</organism>
<dbReference type="SUPFAM" id="SSF46689">
    <property type="entry name" value="Homeodomain-like"/>
    <property type="match status" value="1"/>
</dbReference>
<evidence type="ECO:0000256" key="1">
    <source>
        <dbReference type="ARBA" id="ARBA00023125"/>
    </source>
</evidence>
<evidence type="ECO:0000256" key="2">
    <source>
        <dbReference type="PROSITE-ProRule" id="PRU00335"/>
    </source>
</evidence>
<keyword evidence="5" id="KW-1185">Reference proteome</keyword>
<proteinExistence type="predicted"/>
<dbReference type="Gene3D" id="1.10.357.10">
    <property type="entry name" value="Tetracycline Repressor, domain 2"/>
    <property type="match status" value="1"/>
</dbReference>
<dbReference type="Proteomes" id="UP000515811">
    <property type="component" value="Chromosome"/>
</dbReference>
<dbReference type="RefSeq" id="WP_187595647.1">
    <property type="nucleotide sequence ID" value="NZ_CP060714.1"/>
</dbReference>
<gene>
    <name evidence="4" type="ORF">H9K76_11840</name>
</gene>
<feature type="domain" description="HTH tetR-type" evidence="3">
    <location>
        <begin position="11"/>
        <end position="70"/>
    </location>
</feature>
<dbReference type="InterPro" id="IPR050109">
    <property type="entry name" value="HTH-type_TetR-like_transc_reg"/>
</dbReference>
<dbReference type="GO" id="GO:0003700">
    <property type="term" value="F:DNA-binding transcription factor activity"/>
    <property type="evidence" value="ECO:0007669"/>
    <property type="project" value="TreeGrafter"/>
</dbReference>
<dbReference type="Pfam" id="PF21597">
    <property type="entry name" value="TetR_C_43"/>
    <property type="match status" value="1"/>
</dbReference>
<dbReference type="PROSITE" id="PS50977">
    <property type="entry name" value="HTH_TETR_2"/>
    <property type="match status" value="1"/>
</dbReference>
<evidence type="ECO:0000313" key="4">
    <source>
        <dbReference type="EMBL" id="QNN55374.1"/>
    </source>
</evidence>
<evidence type="ECO:0000313" key="5">
    <source>
        <dbReference type="Proteomes" id="UP000515811"/>
    </source>
</evidence>
<dbReference type="PRINTS" id="PR00455">
    <property type="entry name" value="HTHTETR"/>
</dbReference>
<dbReference type="PANTHER" id="PTHR30055">
    <property type="entry name" value="HTH-TYPE TRANSCRIPTIONAL REGULATOR RUTR"/>
    <property type="match status" value="1"/>
</dbReference>
<dbReference type="InterPro" id="IPR049445">
    <property type="entry name" value="TetR_SbtR-like_C"/>
</dbReference>
<feature type="DNA-binding region" description="H-T-H motif" evidence="2">
    <location>
        <begin position="33"/>
        <end position="52"/>
    </location>
</feature>
<keyword evidence="1 2" id="KW-0238">DNA-binding</keyword>
<dbReference type="AlphaFoldDB" id="A0A7G9RIE9"/>
<dbReference type="EMBL" id="CP060714">
    <property type="protein sequence ID" value="QNN55374.1"/>
    <property type="molecule type" value="Genomic_DNA"/>
</dbReference>
<reference evidence="4 5" key="1">
    <citation type="submission" date="2020-08" db="EMBL/GenBank/DDBJ databases">
        <title>Genome sequence of Diaphorobacter ruginosibacter DSM 27467T.</title>
        <authorList>
            <person name="Hyun D.-W."/>
            <person name="Bae J.-W."/>
        </authorList>
    </citation>
    <scope>NUCLEOTIDE SEQUENCE [LARGE SCALE GENOMIC DNA]</scope>
    <source>
        <strain evidence="4 5">DSM 27467</strain>
    </source>
</reference>
<dbReference type="Pfam" id="PF00440">
    <property type="entry name" value="TetR_N"/>
    <property type="match status" value="1"/>
</dbReference>
<protein>
    <submittedName>
        <fullName evidence="4">TetR/AcrR family transcriptional regulator</fullName>
    </submittedName>
</protein>
<dbReference type="PANTHER" id="PTHR30055:SF223">
    <property type="entry name" value="HTH-TYPE TRANSCRIPTIONAL REGULATOR UIDR"/>
    <property type="match status" value="1"/>
</dbReference>
<sequence>MTTSAKRLDSAARRAQLLDVADRVFTAHGVHAPLDLIVEMAGVGRATLYRQFPDRHMLLLALMERSAQWLATRARRLAHRDDAFFRLLDYMASRIVRSPALSDYWRTTRMSDPRFSDVYQEVLNAFAPPVARAQRAGLLHADVRADDIPLLASMLAAGLRGETDAERRQLVGRALCIVQRGLTPSAPGGCLPGTVNDLS</sequence>
<dbReference type="InterPro" id="IPR001647">
    <property type="entry name" value="HTH_TetR"/>
</dbReference>